<dbReference type="Gene3D" id="1.10.530.10">
    <property type="match status" value="1"/>
</dbReference>
<dbReference type="Gene3D" id="3.10.350.10">
    <property type="entry name" value="LysM domain"/>
    <property type="match status" value="1"/>
</dbReference>
<dbReference type="InterPro" id="IPR002901">
    <property type="entry name" value="MGlyc_endo_b_GlcNAc-like_dom"/>
</dbReference>
<dbReference type="AlphaFoldDB" id="A0A4V1N248"/>
<dbReference type="InterPro" id="IPR018392">
    <property type="entry name" value="LysM"/>
</dbReference>
<dbReference type="Pfam" id="PF01832">
    <property type="entry name" value="Glucosaminidase"/>
    <property type="match status" value="1"/>
</dbReference>
<keyword evidence="1" id="KW-0929">Antimicrobial</keyword>
<dbReference type="EMBL" id="SBKO01000001">
    <property type="protein sequence ID" value="RXR20471.1"/>
    <property type="molecule type" value="Genomic_DNA"/>
</dbReference>
<dbReference type="PANTHER" id="PTHR33308:SF9">
    <property type="entry name" value="PEPTIDOGLYCAN HYDROLASE FLGJ"/>
    <property type="match status" value="1"/>
</dbReference>
<dbReference type="SMART" id="SM00047">
    <property type="entry name" value="LYZ2"/>
    <property type="match status" value="1"/>
</dbReference>
<reference evidence="7" key="1">
    <citation type="submission" date="2019-01" db="EMBL/GenBank/DDBJ databases">
        <title>Cytophagaceae bacterium strain CAR-16.</title>
        <authorList>
            <person name="Chen W.-M."/>
        </authorList>
    </citation>
    <scope>NUCLEOTIDE SEQUENCE [LARGE SCALE GENOMIC DNA]</scope>
    <source>
        <strain evidence="7">LLJ-11</strain>
    </source>
</reference>
<dbReference type="InterPro" id="IPR051056">
    <property type="entry name" value="Glycosyl_Hydrolase_73"/>
</dbReference>
<evidence type="ECO:0000256" key="4">
    <source>
        <dbReference type="ARBA" id="ARBA00032108"/>
    </source>
</evidence>
<organism evidence="6 7">
    <name type="scientific">Flavobacterium amnicola</name>
    <dbReference type="NCBI Taxonomy" id="2506422"/>
    <lineage>
        <taxon>Bacteria</taxon>
        <taxon>Pseudomonadati</taxon>
        <taxon>Bacteroidota</taxon>
        <taxon>Flavobacteriia</taxon>
        <taxon>Flavobacteriales</taxon>
        <taxon>Flavobacteriaceae</taxon>
        <taxon>Flavobacterium</taxon>
    </lineage>
</organism>
<evidence type="ECO:0000256" key="3">
    <source>
        <dbReference type="ARBA" id="ARBA00022801"/>
    </source>
</evidence>
<proteinExistence type="predicted"/>
<dbReference type="Pfam" id="PF01476">
    <property type="entry name" value="LysM"/>
    <property type="match status" value="1"/>
</dbReference>
<evidence type="ECO:0000313" key="7">
    <source>
        <dbReference type="Proteomes" id="UP000290283"/>
    </source>
</evidence>
<comment type="caution">
    <text evidence="6">The sequence shown here is derived from an EMBL/GenBank/DDBJ whole genome shotgun (WGS) entry which is preliminary data.</text>
</comment>
<evidence type="ECO:0000256" key="1">
    <source>
        <dbReference type="ARBA" id="ARBA00022529"/>
    </source>
</evidence>
<dbReference type="GO" id="GO:0004040">
    <property type="term" value="F:amidase activity"/>
    <property type="evidence" value="ECO:0007669"/>
    <property type="project" value="InterPro"/>
</dbReference>
<accession>A0A4V1N248</accession>
<gene>
    <name evidence="6" type="ORF">EQG63_00645</name>
</gene>
<dbReference type="FunFam" id="1.10.530.10:FF:000060">
    <property type="entry name" value="Predicted protein"/>
    <property type="match status" value="1"/>
</dbReference>
<dbReference type="GO" id="GO:0042742">
    <property type="term" value="P:defense response to bacterium"/>
    <property type="evidence" value="ECO:0007669"/>
    <property type="project" value="UniProtKB-KW"/>
</dbReference>
<evidence type="ECO:0000256" key="2">
    <source>
        <dbReference type="ARBA" id="ARBA00022638"/>
    </source>
</evidence>
<protein>
    <recommendedName>
        <fullName evidence="4">Peptidoglycan hydrolase</fullName>
    </recommendedName>
</protein>
<keyword evidence="7" id="KW-1185">Reference proteome</keyword>
<keyword evidence="3" id="KW-0378">Hydrolase</keyword>
<dbReference type="SUPFAM" id="SSF54106">
    <property type="entry name" value="LysM domain"/>
    <property type="match status" value="1"/>
</dbReference>
<feature type="domain" description="LysM" evidence="5">
    <location>
        <begin position="246"/>
        <end position="289"/>
    </location>
</feature>
<dbReference type="PROSITE" id="PS51782">
    <property type="entry name" value="LYSM"/>
    <property type="match status" value="1"/>
</dbReference>
<dbReference type="CDD" id="cd00118">
    <property type="entry name" value="LysM"/>
    <property type="match status" value="1"/>
</dbReference>
<name>A0A4V1N248_9FLAO</name>
<dbReference type="PANTHER" id="PTHR33308">
    <property type="entry name" value="PEPTIDOGLYCAN HYDROLASE FLGJ"/>
    <property type="match status" value="1"/>
</dbReference>
<evidence type="ECO:0000313" key="6">
    <source>
        <dbReference type="EMBL" id="RXR20471.1"/>
    </source>
</evidence>
<evidence type="ECO:0000259" key="5">
    <source>
        <dbReference type="PROSITE" id="PS51782"/>
    </source>
</evidence>
<dbReference type="RefSeq" id="WP_129433233.1">
    <property type="nucleotide sequence ID" value="NZ_SBKO01000001.1"/>
</dbReference>
<dbReference type="SMART" id="SM00257">
    <property type="entry name" value="LysM"/>
    <property type="match status" value="1"/>
</dbReference>
<dbReference type="InterPro" id="IPR036779">
    <property type="entry name" value="LysM_dom_sf"/>
</dbReference>
<keyword evidence="2" id="KW-0081">Bacteriolytic enzyme</keyword>
<sequence>MNKIFYILIAFSLLGCGASKPKIQASRKPVPSVVATKKKSIKPEDRIIIDESRKTEELIATSKVKVTAEIVNAYINQFKEIAKNNMKEHGIPASITLAQGILESGAGTGKLANVANNHFGIKCHKEWSGDSVRHDDDAAQECFRKYEQPGESYRDHSLFLTSRPWYNPLFKLEKNDFKGWAYGLKKSGYATDPKYPEKLIGIINRYQLQRFDSEVLGIEYVAPNATSAVPVVALKTEIKKEEIAELTHTVLQGETLYAISKKYNISIEVLKTKNNLVDNAISIGQTLIIK</sequence>
<dbReference type="GO" id="GO:0031640">
    <property type="term" value="P:killing of cells of another organism"/>
    <property type="evidence" value="ECO:0007669"/>
    <property type="project" value="UniProtKB-KW"/>
</dbReference>
<dbReference type="PROSITE" id="PS51257">
    <property type="entry name" value="PROKAR_LIPOPROTEIN"/>
    <property type="match status" value="1"/>
</dbReference>
<dbReference type="Proteomes" id="UP000290283">
    <property type="component" value="Unassembled WGS sequence"/>
</dbReference>
<dbReference type="OrthoDB" id="977752at2"/>